<gene>
    <name evidence="1" type="ORF">CLV60_11644</name>
</gene>
<proteinExistence type="predicted"/>
<evidence type="ECO:0000313" key="1">
    <source>
        <dbReference type="EMBL" id="PSL23489.1"/>
    </source>
</evidence>
<accession>A0A2P8FP72</accession>
<dbReference type="Proteomes" id="UP000241964">
    <property type="component" value="Unassembled WGS sequence"/>
</dbReference>
<dbReference type="RefSeq" id="WP_106598616.1">
    <property type="nucleotide sequence ID" value="NZ_PYAS01000016.1"/>
</dbReference>
<comment type="caution">
    <text evidence="1">The sequence shown here is derived from an EMBL/GenBank/DDBJ whole genome shotgun (WGS) entry which is preliminary data.</text>
</comment>
<dbReference type="OrthoDB" id="9803716at2"/>
<name>A0A2P8FP72_9BACT</name>
<dbReference type="AlphaFoldDB" id="A0A2P8FP72"/>
<organism evidence="1 2">
    <name type="scientific">Dyadobacter jiangsuensis</name>
    <dbReference type="NCBI Taxonomy" id="1591085"/>
    <lineage>
        <taxon>Bacteria</taxon>
        <taxon>Pseudomonadati</taxon>
        <taxon>Bacteroidota</taxon>
        <taxon>Cytophagia</taxon>
        <taxon>Cytophagales</taxon>
        <taxon>Spirosomataceae</taxon>
        <taxon>Dyadobacter</taxon>
    </lineage>
</organism>
<dbReference type="EMBL" id="PYAS01000016">
    <property type="protein sequence ID" value="PSL23489.1"/>
    <property type="molecule type" value="Genomic_DNA"/>
</dbReference>
<keyword evidence="2" id="KW-1185">Reference proteome</keyword>
<sequence>MINITGIENDINRETARRAYFNVSFSPEKRGDSVVDGYIQTMTKLASFIAENTEDKELGQQVFDKLREGYRKRTQAWLSATSRCLSSMITGPARFPVRKAEKANSAEHKRSTEMLAYYDNMQKYALSYLKAVDRRKTDKENKTHYFKGLEVVENYDEDRLQLIFDGKPTEEARSLLKKNGFRWSLRFSAWQRQLTDNARRAFNSLREPLNIEKAGA</sequence>
<reference evidence="1 2" key="1">
    <citation type="submission" date="2018-03" db="EMBL/GenBank/DDBJ databases">
        <title>Genomic Encyclopedia of Archaeal and Bacterial Type Strains, Phase II (KMG-II): from individual species to whole genera.</title>
        <authorList>
            <person name="Goeker M."/>
        </authorList>
    </citation>
    <scope>NUCLEOTIDE SEQUENCE [LARGE SCALE GENOMIC DNA]</scope>
    <source>
        <strain evidence="1 2">DSM 29057</strain>
    </source>
</reference>
<evidence type="ECO:0000313" key="2">
    <source>
        <dbReference type="Proteomes" id="UP000241964"/>
    </source>
</evidence>
<protein>
    <submittedName>
        <fullName evidence="1">Uncharacterized protein</fullName>
    </submittedName>
</protein>